<name>A0A0L0VN22_9BASI</name>
<dbReference type="EMBL" id="AJIL01000035">
    <property type="protein sequence ID" value="KNF00656.1"/>
    <property type="molecule type" value="Genomic_DNA"/>
</dbReference>
<comment type="caution">
    <text evidence="3">The sequence shown here is derived from an EMBL/GenBank/DDBJ whole genome shotgun (WGS) entry which is preliminary data.</text>
</comment>
<proteinExistence type="predicted"/>
<feature type="chain" id="PRO_5005550228" evidence="2">
    <location>
        <begin position="32"/>
        <end position="359"/>
    </location>
</feature>
<dbReference type="OrthoDB" id="10325491at2759"/>
<feature type="compositionally biased region" description="Gly residues" evidence="1">
    <location>
        <begin position="62"/>
        <end position="72"/>
    </location>
</feature>
<reference evidence="4" key="1">
    <citation type="submission" date="2014-03" db="EMBL/GenBank/DDBJ databases">
        <title>The Genome Sequence of Puccinia striiformis f. sp. tritici PST-78.</title>
        <authorList>
            <consortium name="The Broad Institute Genome Sequencing Platform"/>
            <person name="Cuomo C."/>
            <person name="Hulbert S."/>
            <person name="Chen X."/>
            <person name="Walker B."/>
            <person name="Young S.K."/>
            <person name="Zeng Q."/>
            <person name="Gargeya S."/>
            <person name="Fitzgerald M."/>
            <person name="Haas B."/>
            <person name="Abouelleil A."/>
            <person name="Alvarado L."/>
            <person name="Arachchi H.M."/>
            <person name="Berlin A.M."/>
            <person name="Chapman S.B."/>
            <person name="Goldberg J."/>
            <person name="Griggs A."/>
            <person name="Gujja S."/>
            <person name="Hansen M."/>
            <person name="Howarth C."/>
            <person name="Imamovic A."/>
            <person name="Larimer J."/>
            <person name="McCowan C."/>
            <person name="Montmayeur A."/>
            <person name="Murphy C."/>
            <person name="Neiman D."/>
            <person name="Pearson M."/>
            <person name="Priest M."/>
            <person name="Roberts A."/>
            <person name="Saif S."/>
            <person name="Shea T."/>
            <person name="Sisk P."/>
            <person name="Sykes S."/>
            <person name="Wortman J."/>
            <person name="Nusbaum C."/>
            <person name="Birren B."/>
        </authorList>
    </citation>
    <scope>NUCLEOTIDE SEQUENCE [LARGE SCALE GENOMIC DNA]</scope>
    <source>
        <strain evidence="4">race PST-78</strain>
    </source>
</reference>
<accession>A0A0L0VN22</accession>
<protein>
    <submittedName>
        <fullName evidence="3">Uncharacterized protein</fullName>
    </submittedName>
</protein>
<dbReference type="Proteomes" id="UP000054564">
    <property type="component" value="Unassembled WGS sequence"/>
</dbReference>
<keyword evidence="2" id="KW-0732">Signal</keyword>
<evidence type="ECO:0000256" key="2">
    <source>
        <dbReference type="SAM" id="SignalP"/>
    </source>
</evidence>
<feature type="region of interest" description="Disordered" evidence="1">
    <location>
        <begin position="46"/>
        <end position="75"/>
    </location>
</feature>
<evidence type="ECO:0000256" key="1">
    <source>
        <dbReference type="SAM" id="MobiDB-lite"/>
    </source>
</evidence>
<sequence>MIGPAILAILCHSAFLNVFMVILNAPAGVVAPSILEAEEAGSVVHDAHGSSFSNSQTRDLGRGGGDLNGSGSRGDNQFDDAATSLMYSSGPIFNDLVPSDENTLLRLATKKDETVRGYKKLSKQYSGSGGRSGEKGYHHVSPDRIAILAEDFQLEGRKSSDLFSNNPQQDRDALHLKWKNLKRISSSERINPPEARLAINRFMLIEYKGLAFSKAQSQFIEKLANQAEVMGSSEHGKKFTLIQEDKNFIEEIAWNQVAGDQLGEITWRMNALKPIAARGHEDARKIFRGLYDMRLIMIHDTERWSPAMTRLLKSIGNMPIDEDHPHLVLDNENWKTILDLEEVRHRINNNNAKRAPLIS</sequence>
<feature type="signal peptide" evidence="2">
    <location>
        <begin position="1"/>
        <end position="31"/>
    </location>
</feature>
<keyword evidence="4" id="KW-1185">Reference proteome</keyword>
<dbReference type="AlphaFoldDB" id="A0A0L0VN22"/>
<evidence type="ECO:0000313" key="4">
    <source>
        <dbReference type="Proteomes" id="UP000054564"/>
    </source>
</evidence>
<gene>
    <name evidence="3" type="ORF">PSTG_06068</name>
</gene>
<organism evidence="3 4">
    <name type="scientific">Puccinia striiformis f. sp. tritici PST-78</name>
    <dbReference type="NCBI Taxonomy" id="1165861"/>
    <lineage>
        <taxon>Eukaryota</taxon>
        <taxon>Fungi</taxon>
        <taxon>Dikarya</taxon>
        <taxon>Basidiomycota</taxon>
        <taxon>Pucciniomycotina</taxon>
        <taxon>Pucciniomycetes</taxon>
        <taxon>Pucciniales</taxon>
        <taxon>Pucciniaceae</taxon>
        <taxon>Puccinia</taxon>
    </lineage>
</organism>
<evidence type="ECO:0000313" key="3">
    <source>
        <dbReference type="EMBL" id="KNF00656.1"/>
    </source>
</evidence>